<feature type="domain" description="Peptidase metallopeptidase" evidence="7">
    <location>
        <begin position="26"/>
        <end position="214"/>
    </location>
</feature>
<dbReference type="Gene3D" id="3.40.390.10">
    <property type="entry name" value="Collagenase (Catalytic Domain)"/>
    <property type="match status" value="1"/>
</dbReference>
<evidence type="ECO:0000256" key="4">
    <source>
        <dbReference type="ARBA" id="ARBA00022525"/>
    </source>
</evidence>
<comment type="subcellular location">
    <subcellularLocation>
        <location evidence="2">Secreted</location>
    </subcellularLocation>
</comment>
<evidence type="ECO:0000313" key="8">
    <source>
        <dbReference type="EMBL" id="QTH11902.1"/>
    </source>
</evidence>
<evidence type="ECO:0000313" key="9">
    <source>
        <dbReference type="Proteomes" id="UP000663914"/>
    </source>
</evidence>
<dbReference type="GO" id="GO:0008270">
    <property type="term" value="F:zinc ion binding"/>
    <property type="evidence" value="ECO:0007669"/>
    <property type="project" value="InterPro"/>
</dbReference>
<dbReference type="GO" id="GO:0006508">
    <property type="term" value="P:proteolysis"/>
    <property type="evidence" value="ECO:0007669"/>
    <property type="project" value="InterPro"/>
</dbReference>
<dbReference type="InterPro" id="IPR034033">
    <property type="entry name" value="Serralysin-like"/>
</dbReference>
<organism evidence="8 9">
    <name type="scientific">Pseudomonas corrugata</name>
    <dbReference type="NCBI Taxonomy" id="47879"/>
    <lineage>
        <taxon>Bacteria</taxon>
        <taxon>Pseudomonadati</taxon>
        <taxon>Pseudomonadota</taxon>
        <taxon>Gammaproteobacteria</taxon>
        <taxon>Pseudomonadales</taxon>
        <taxon>Pseudomonadaceae</taxon>
        <taxon>Pseudomonas</taxon>
    </lineage>
</organism>
<comment type="cofactor">
    <cofactor evidence="1">
        <name>Ca(2+)</name>
        <dbReference type="ChEBI" id="CHEBI:29108"/>
    </cofactor>
</comment>
<dbReference type="PANTHER" id="PTHR38340:SF1">
    <property type="entry name" value="S-LAYER PROTEIN"/>
    <property type="match status" value="1"/>
</dbReference>
<dbReference type="GO" id="GO:0005615">
    <property type="term" value="C:extracellular space"/>
    <property type="evidence" value="ECO:0007669"/>
    <property type="project" value="InterPro"/>
</dbReference>
<dbReference type="Gene3D" id="2.150.10.10">
    <property type="entry name" value="Serralysin-like metalloprotease, C-terminal"/>
    <property type="match status" value="10"/>
</dbReference>
<dbReference type="Proteomes" id="UP000663914">
    <property type="component" value="Chromosome"/>
</dbReference>
<gene>
    <name evidence="8" type="ORF">C4C32_14925</name>
</gene>
<evidence type="ECO:0000256" key="5">
    <source>
        <dbReference type="ARBA" id="ARBA00022737"/>
    </source>
</evidence>
<accession>A0A8B6UJ25</accession>
<reference evidence="8" key="2">
    <citation type="submission" date="2021-03" db="EMBL/GenBank/DDBJ databases">
        <authorList>
            <person name="Valentovich L.N."/>
            <person name="Akhremchuk A.E."/>
            <person name="Miamin V.E."/>
        </authorList>
    </citation>
    <scope>NUCLEOTIDE SEQUENCE</scope>
    <source>
        <strain evidence="8">3prime</strain>
    </source>
</reference>
<dbReference type="RefSeq" id="WP_208554642.1">
    <property type="nucleotide sequence ID" value="NZ_CP072011.1"/>
</dbReference>
<dbReference type="InterPro" id="IPR024079">
    <property type="entry name" value="MetalloPept_cat_dom_sf"/>
</dbReference>
<dbReference type="InterPro" id="IPR001343">
    <property type="entry name" value="Hemolysn_Ca-bd"/>
</dbReference>
<dbReference type="SMART" id="SM00235">
    <property type="entry name" value="ZnMc"/>
    <property type="match status" value="1"/>
</dbReference>
<reference evidence="8" key="1">
    <citation type="book" date="2019" name="MICROBIAL BIOTECHNOLOGY" publisher="Unknown Publisher">
        <title>Optimization of recombineering for directed mutagenesis of bacteria Pseudomonas corrugata 3'.</title>
        <authorList>
            <person name="Buinitskaja S.V."/>
            <person name="Pilipenok N."/>
            <person name="Valentovich L.N."/>
        </authorList>
    </citation>
    <scope>NUCLEOTIDE SEQUENCE</scope>
    <source>
        <strain evidence="8">3prime</strain>
    </source>
</reference>
<dbReference type="InterPro" id="IPR013858">
    <property type="entry name" value="Peptidase_M10B_C"/>
</dbReference>
<evidence type="ECO:0000256" key="2">
    <source>
        <dbReference type="ARBA" id="ARBA00004613"/>
    </source>
</evidence>
<dbReference type="SUPFAM" id="SSF51120">
    <property type="entry name" value="beta-Roll"/>
    <property type="match status" value="10"/>
</dbReference>
<keyword evidence="4" id="KW-0964">Secreted</keyword>
<evidence type="ECO:0000256" key="6">
    <source>
        <dbReference type="ARBA" id="ARBA00022837"/>
    </source>
</evidence>
<dbReference type="GO" id="GO:0005509">
    <property type="term" value="F:calcium ion binding"/>
    <property type="evidence" value="ECO:0007669"/>
    <property type="project" value="InterPro"/>
</dbReference>
<proteinExistence type="inferred from homology"/>
<dbReference type="Pfam" id="PF00353">
    <property type="entry name" value="HemolysinCabind"/>
    <property type="match status" value="18"/>
</dbReference>
<dbReference type="InterPro" id="IPR050557">
    <property type="entry name" value="RTX_toxin/Mannuronan_C5-epim"/>
</dbReference>
<dbReference type="EMBL" id="CP072011">
    <property type="protein sequence ID" value="QTH11902.1"/>
    <property type="molecule type" value="Genomic_DNA"/>
</dbReference>
<dbReference type="Pfam" id="PF08548">
    <property type="entry name" value="Peptidase_M10_C"/>
    <property type="match status" value="2"/>
</dbReference>
<evidence type="ECO:0000256" key="1">
    <source>
        <dbReference type="ARBA" id="ARBA00001913"/>
    </source>
</evidence>
<dbReference type="PANTHER" id="PTHR38340">
    <property type="entry name" value="S-LAYER PROTEIN"/>
    <property type="match status" value="1"/>
</dbReference>
<comment type="similarity">
    <text evidence="3">Belongs to the peptidase M10B family.</text>
</comment>
<sequence>MPSPLGYSSVSSASLTGNAQVDSLIYGTYWTHGASTTSLTYSFMTTNSYFSRFYSDFNEYQSGYVLDPAQKTAIVSALAEWSSVANIKFTEVNESFINVGDLRFGGYGDMDTDTAAWGYFPGRSAAAGDVWIGPVTNDPNPVQGSYDYLTFMHEIGHALGLKHPFSQGLTNSTVLATQYDDVRYTIMSYTNAYSYEPTTPMLLDIAAIQRLYGANTQWQTGNNTYSWATDQSVFETIWDAGGNDTIDASNQAEAVRINLNEGQFSKIGQAFLDSDQKAFNEGLAIAYGAKIENAVGSANDDTLIGNALGNVLNGLAGKDTMIGGAGNDTYVVDNLADVVSETSALASEIDTVRSSVSWTLGANLENLTLTGSDNLNGTGNALSNVLTGNSGDNVLDGGAGADTLIGGTGNDIYVVDNLKDIVSETSTPGSEVDTVRSSVSWTLGANLENLTLTGTALINGTGNGLSNVLIGNAAANVLNGLGGADTMIGGAGNDTYVVDAIGDTITEDGTSLTEVDSVFSSVSYTLGSNLENLTLTGVASINATGNALNNRLIGNSGANTLDGGAGIDTLIGGTGNDTYVVDNLQDLISETSTLASEIDTVRSSVTWTLGANLENLTQTGVAAINGTGNALNNVLTGNTGNNVLDGGAGADTLIGGTGNDTYIVDNLKDIVSETSTLDSEIDTVRSSVSWTLGANLENLSLIGTAAINGIGNALDNVLIGNAAANVLNGLGGADTMIGGAGNDTYVVDNIGDTVTEAGASLTEIDSVLSSISYALGTNLEILTLSGTGNIDGTGNALNNRITGNAGANVLDGGLGIDTLIGGAGNDTYVVDNLKDVVSETSTLASEIDTVRSSVSWTLGANLENLTLTGNAAVNGTGNALGNVLIGNAGNNVLNGGAGRDTLIGGAGNDTYLVDNLGDTVTELAGEGRDLVRTSVSHTLSANVEDGQLLGIGAINLVGNASDNSLVGNGAANVLNGLDGADILDGGAGADTLIGGTGNDTYIVDNLKDVISETSTLDSEIDTVRSWVSWSLGANLENLTLTGVAAINGAGNALDNVLIGNAAANVLNGLGGADTMIGAAGNDTYVVDNIGDTVTEAGASLTEIDSVLSSISYALGTNLEILTLSGTGNIDGTGNALNNRITGNAGANVLDGGLGIDTLIGGAGNDTYVVDNLKDVVSETSTLASEIDTVRSSVSWTLGANLENLTLTGNAAVNGTGNALGNVLIGNAGNNVLNGGAGRDTLIGGAGNDTYLVDNLGDTVTELAGEGRDLVRTSVSHTLSANVEDGQLLGIGAINLVGNASDNSLVGNSAANVLNGLDGADILDGGAGADTLIGGTGNDTYIVDNLKDVISETSTLDSEIDTVRSSVSWSLGANLENLTLTGVAAINGAGNALDNVLIGNAAANVLNGLGGADTMIGGAGNDTYVIDNIGDTVTEAGASLTEIDSVLSSISYALGTNLEILTLSGTGNIDGTGNALNNRITGNAGANVLDGGLGIDTLIGGAGNDTYVVDNLKDVVSETSTLASEIDTVRSSVSWTLGANLENLTLTGNAAVNGTGNALGNVLIGNAGNNVLNGGAGRDTLIGGAGNDTYLVDNLGDTVTELAGEGRDLVRTSVSHTLSTNVEDGQLLGIGAINLVGNASDNSLVGNSAANVLNGLDGADILDGGAGADTLIGGTGNDTYIVDNLKDVISETSTLDSEIDTVRSSVSWTLGANLENLSLIGTAAINGIGNALDNVLTGNAASNTLNGGAGNDQLDGGAGNDLLIGGIGTDTLSGGAGADRFVFSALNELGIDVARDVITDFSRLQGDKLDLSKLDANILATGINKFSFIDSADFSGAGQLRFVDHVLSGNIDGNLGADFEIQLVGVNTFSASDLVA</sequence>
<evidence type="ECO:0000256" key="3">
    <source>
        <dbReference type="ARBA" id="ARBA00009490"/>
    </source>
</evidence>
<dbReference type="SUPFAM" id="SSF55486">
    <property type="entry name" value="Metalloproteases ('zincins'), catalytic domain"/>
    <property type="match status" value="1"/>
</dbReference>
<dbReference type="InterPro" id="IPR011049">
    <property type="entry name" value="Serralysin-like_metalloprot_C"/>
</dbReference>
<dbReference type="InterPro" id="IPR006026">
    <property type="entry name" value="Peptidase_Metallo"/>
</dbReference>
<name>A0A8B6UJ25_9PSED</name>
<dbReference type="GO" id="GO:0008237">
    <property type="term" value="F:metallopeptidase activity"/>
    <property type="evidence" value="ECO:0007669"/>
    <property type="project" value="InterPro"/>
</dbReference>
<dbReference type="CDD" id="cd04277">
    <property type="entry name" value="ZnMc_serralysin_like"/>
    <property type="match status" value="1"/>
</dbReference>
<evidence type="ECO:0000259" key="7">
    <source>
        <dbReference type="SMART" id="SM00235"/>
    </source>
</evidence>
<dbReference type="InterPro" id="IPR018511">
    <property type="entry name" value="Hemolysin-typ_Ca-bd_CS"/>
</dbReference>
<keyword evidence="6" id="KW-0106">Calcium</keyword>
<protein>
    <submittedName>
        <fullName evidence="8">Calcium-binding protein</fullName>
    </submittedName>
</protein>
<dbReference type="PROSITE" id="PS00330">
    <property type="entry name" value="HEMOLYSIN_CALCIUM"/>
    <property type="match status" value="5"/>
</dbReference>
<keyword evidence="5" id="KW-0677">Repeat</keyword>
<dbReference type="PRINTS" id="PR00313">
    <property type="entry name" value="CABNDNGRPT"/>
</dbReference>